<gene>
    <name evidence="10" type="ORF">POM88_038066</name>
</gene>
<keyword evidence="11" id="KW-1185">Reference proteome</keyword>
<keyword evidence="6 8" id="KW-0106">Calcium</keyword>
<reference evidence="10" key="2">
    <citation type="submission" date="2023-05" db="EMBL/GenBank/DDBJ databases">
        <authorList>
            <person name="Schelkunov M.I."/>
        </authorList>
    </citation>
    <scope>NUCLEOTIDE SEQUENCE</scope>
    <source>
        <strain evidence="10">Hsosn_3</strain>
        <tissue evidence="10">Leaf</tissue>
    </source>
</reference>
<evidence type="ECO:0000259" key="9">
    <source>
        <dbReference type="SMART" id="SM00656"/>
    </source>
</evidence>
<organism evidence="10 11">
    <name type="scientific">Heracleum sosnowskyi</name>
    <dbReference type="NCBI Taxonomy" id="360622"/>
    <lineage>
        <taxon>Eukaryota</taxon>
        <taxon>Viridiplantae</taxon>
        <taxon>Streptophyta</taxon>
        <taxon>Embryophyta</taxon>
        <taxon>Tracheophyta</taxon>
        <taxon>Spermatophyta</taxon>
        <taxon>Magnoliopsida</taxon>
        <taxon>eudicotyledons</taxon>
        <taxon>Gunneridae</taxon>
        <taxon>Pentapetalae</taxon>
        <taxon>asterids</taxon>
        <taxon>campanulids</taxon>
        <taxon>Apiales</taxon>
        <taxon>Apiaceae</taxon>
        <taxon>Apioideae</taxon>
        <taxon>apioid superclade</taxon>
        <taxon>Tordylieae</taxon>
        <taxon>Tordyliinae</taxon>
        <taxon>Heracleum</taxon>
    </lineage>
</organism>
<keyword evidence="4 8" id="KW-0479">Metal-binding</keyword>
<evidence type="ECO:0000256" key="2">
    <source>
        <dbReference type="ARBA" id="ARBA00005220"/>
    </source>
</evidence>
<dbReference type="InterPro" id="IPR011050">
    <property type="entry name" value="Pectin_lyase_fold/virulence"/>
</dbReference>
<evidence type="ECO:0000256" key="4">
    <source>
        <dbReference type="ARBA" id="ARBA00022723"/>
    </source>
</evidence>
<comment type="similarity">
    <text evidence="8">Belongs to the polysaccharide lyase 1 family.</text>
</comment>
<dbReference type="Pfam" id="PF00544">
    <property type="entry name" value="Pectate_lyase_4"/>
    <property type="match status" value="1"/>
</dbReference>
<dbReference type="PANTHER" id="PTHR31683:SF74">
    <property type="entry name" value="PECTATE LYASE"/>
    <property type="match status" value="1"/>
</dbReference>
<dbReference type="InterPro" id="IPR018082">
    <property type="entry name" value="AmbAllergen"/>
</dbReference>
<comment type="catalytic activity">
    <reaction evidence="1 8">
        <text>Eliminative cleavage of (1-&gt;4)-alpha-D-galacturonan to give oligosaccharides with 4-deoxy-alpha-D-galact-4-enuronosyl groups at their non-reducing ends.</text>
        <dbReference type="EC" id="4.2.2.2"/>
    </reaction>
</comment>
<dbReference type="InterPro" id="IPR012334">
    <property type="entry name" value="Pectin_lyas_fold"/>
</dbReference>
<dbReference type="AlphaFoldDB" id="A0AAD8MGI1"/>
<comment type="caution">
    <text evidence="10">The sequence shown here is derived from an EMBL/GenBank/DDBJ whole genome shotgun (WGS) entry which is preliminary data.</text>
</comment>
<name>A0AAD8MGI1_9APIA</name>
<dbReference type="SUPFAM" id="SSF51126">
    <property type="entry name" value="Pectin lyase-like"/>
    <property type="match status" value="1"/>
</dbReference>
<keyword evidence="5" id="KW-0732">Signal</keyword>
<dbReference type="EMBL" id="JAUIZM010000008">
    <property type="protein sequence ID" value="KAK1371974.1"/>
    <property type="molecule type" value="Genomic_DNA"/>
</dbReference>
<dbReference type="SMART" id="SM00656">
    <property type="entry name" value="Amb_all"/>
    <property type="match status" value="1"/>
</dbReference>
<dbReference type="InterPro" id="IPR002022">
    <property type="entry name" value="Pec_lyase"/>
</dbReference>
<evidence type="ECO:0000256" key="7">
    <source>
        <dbReference type="ARBA" id="ARBA00023239"/>
    </source>
</evidence>
<comment type="pathway">
    <text evidence="2 8">Glycan metabolism; pectin degradation; 2-dehydro-3-deoxy-D-gluconate from pectin: step 2/5.</text>
</comment>
<comment type="cofactor">
    <cofactor evidence="8">
        <name>Ca(2+)</name>
        <dbReference type="ChEBI" id="CHEBI:29108"/>
    </cofactor>
    <text evidence="8">Binds 1 Ca(2+) ion. Required for its activity.</text>
</comment>
<evidence type="ECO:0000256" key="5">
    <source>
        <dbReference type="ARBA" id="ARBA00022729"/>
    </source>
</evidence>
<evidence type="ECO:0000313" key="10">
    <source>
        <dbReference type="EMBL" id="KAK1371974.1"/>
    </source>
</evidence>
<evidence type="ECO:0000256" key="3">
    <source>
        <dbReference type="ARBA" id="ARBA00012272"/>
    </source>
</evidence>
<feature type="domain" description="Pectate lyase" evidence="9">
    <location>
        <begin position="119"/>
        <end position="317"/>
    </location>
</feature>
<evidence type="ECO:0000256" key="1">
    <source>
        <dbReference type="ARBA" id="ARBA00000695"/>
    </source>
</evidence>
<sequence>MISKCVLLVHMASCHIALVLTIVITLLASSSMVVGSSSNKVRNVVDECWRSNPKWHINRQELAKCSIGYAGKMTRNAGPDVTEYVVTDPSDDAMNPKPGTLRYAMTNIGGKKWVTFKRDMKIKLQRPLLVSSFTTIDGRGASVHIAGGACLLLQRVTDVIIHGLRIHDCQMQGPGPVRGPDAKIVNIIGHADGDAIRMLSSSKIWIDHNTLYDCPDGLIDVTRGSTDVTISNNWFRYQNKVMLLGHDDGFLRDRNMKVTVVVNYFGPNCHQRMPRVRFGYAHVVNNLYQGWGLYAIGGSMNPSVKSQANLFVAPKTGNKEVDWNKNRADTSSNLWSVNDIFENGASFNQQRTNNAVANPNYNQEQQFKVADATSVRQLTQTSGALRCSKRSTC</sequence>
<dbReference type="PRINTS" id="PR00807">
    <property type="entry name" value="AMBALLERGEN"/>
</dbReference>
<dbReference type="GO" id="GO:0046872">
    <property type="term" value="F:metal ion binding"/>
    <property type="evidence" value="ECO:0007669"/>
    <property type="project" value="UniProtKB-KW"/>
</dbReference>
<dbReference type="EC" id="4.2.2.2" evidence="3 8"/>
<evidence type="ECO:0000256" key="6">
    <source>
        <dbReference type="ARBA" id="ARBA00022837"/>
    </source>
</evidence>
<evidence type="ECO:0000313" key="11">
    <source>
        <dbReference type="Proteomes" id="UP001237642"/>
    </source>
</evidence>
<proteinExistence type="inferred from homology"/>
<dbReference type="Proteomes" id="UP001237642">
    <property type="component" value="Unassembled WGS sequence"/>
</dbReference>
<dbReference type="GO" id="GO:0030570">
    <property type="term" value="F:pectate lyase activity"/>
    <property type="evidence" value="ECO:0007669"/>
    <property type="project" value="UniProtKB-EC"/>
</dbReference>
<accession>A0AAD8MGI1</accession>
<dbReference type="Gene3D" id="2.160.20.10">
    <property type="entry name" value="Single-stranded right-handed beta-helix, Pectin lyase-like"/>
    <property type="match status" value="1"/>
</dbReference>
<dbReference type="InterPro" id="IPR045032">
    <property type="entry name" value="PEL"/>
</dbReference>
<protein>
    <recommendedName>
        <fullName evidence="3 8">Pectate lyase</fullName>
        <ecNumber evidence="3 8">4.2.2.2</ecNumber>
    </recommendedName>
</protein>
<reference evidence="10" key="1">
    <citation type="submission" date="2023-02" db="EMBL/GenBank/DDBJ databases">
        <title>Genome of toxic invasive species Heracleum sosnowskyi carries increased number of genes despite the absence of recent whole-genome duplications.</title>
        <authorList>
            <person name="Schelkunov M."/>
            <person name="Shtratnikova V."/>
            <person name="Makarenko M."/>
            <person name="Klepikova A."/>
            <person name="Omelchenko D."/>
            <person name="Novikova G."/>
            <person name="Obukhova E."/>
            <person name="Bogdanov V."/>
            <person name="Penin A."/>
            <person name="Logacheva M."/>
        </authorList>
    </citation>
    <scope>NUCLEOTIDE SEQUENCE</scope>
    <source>
        <strain evidence="10">Hsosn_3</strain>
        <tissue evidence="10">Leaf</tissue>
    </source>
</reference>
<evidence type="ECO:0000256" key="8">
    <source>
        <dbReference type="RuleBase" id="RU361123"/>
    </source>
</evidence>
<dbReference type="PANTHER" id="PTHR31683">
    <property type="entry name" value="PECTATE LYASE 18-RELATED"/>
    <property type="match status" value="1"/>
</dbReference>
<keyword evidence="7 8" id="KW-0456">Lyase</keyword>